<accession>A0A317JPK8</accession>
<protein>
    <submittedName>
        <fullName evidence="2">Uncharacterized protein</fullName>
    </submittedName>
</protein>
<evidence type="ECO:0000313" key="2">
    <source>
        <dbReference type="EMBL" id="PWU23770.1"/>
    </source>
</evidence>
<feature type="region of interest" description="Disordered" evidence="1">
    <location>
        <begin position="59"/>
        <end position="82"/>
    </location>
</feature>
<reference evidence="2 3" key="1">
    <citation type="submission" date="2018-02" db="EMBL/GenBank/DDBJ databases">
        <title>Genomic Reconstructions from Amazon Rainforest and Pasture Soil Reveal Novel Insights into the Physiology of Candidate Phyla in Tropical Sites.</title>
        <authorList>
            <person name="Kroeger M.E."/>
            <person name="Delmont T."/>
            <person name="Eren A.M."/>
            <person name="Guo J."/>
            <person name="Meyer K.M."/>
            <person name="Khan K."/>
            <person name="Rodrigues J.L.M."/>
            <person name="Bohannan B.J.M."/>
            <person name="Tringe S."/>
            <person name="Borges C.D."/>
            <person name="Tiedje J."/>
            <person name="Tsai S.M."/>
            <person name="Nusslein K."/>
        </authorList>
    </citation>
    <scope>NUCLEOTIDE SEQUENCE [LARGE SCALE GENOMIC DNA]</scope>
    <source>
        <strain evidence="2">Amazon FNV 2010 28 9</strain>
    </source>
</reference>
<dbReference type="Proteomes" id="UP000246104">
    <property type="component" value="Unassembled WGS sequence"/>
</dbReference>
<proteinExistence type="predicted"/>
<organism evidence="2 3">
    <name type="scientific">Candidatus Cerribacteria bacterium 'Amazon FNV 2010 28 9'</name>
    <dbReference type="NCBI Taxonomy" id="2081795"/>
    <lineage>
        <taxon>Bacteria</taxon>
        <taxon>Candidatus Cerribacteria</taxon>
    </lineage>
</organism>
<sequence>MPKELIKRPELSTDPDVAQLQQTRFIVKRVEEILKRFGGNANNIVGSVAMFEEAYRNRKHANPNEPGRAVTGSMSIIPRPKE</sequence>
<dbReference type="EMBL" id="PSRQ01000023">
    <property type="protein sequence ID" value="PWU23770.1"/>
    <property type="molecule type" value="Genomic_DNA"/>
</dbReference>
<gene>
    <name evidence="2" type="ORF">C5B42_01950</name>
</gene>
<dbReference type="AlphaFoldDB" id="A0A317JPK8"/>
<comment type="caution">
    <text evidence="2">The sequence shown here is derived from an EMBL/GenBank/DDBJ whole genome shotgun (WGS) entry which is preliminary data.</text>
</comment>
<name>A0A317JPK8_9BACT</name>
<evidence type="ECO:0000256" key="1">
    <source>
        <dbReference type="SAM" id="MobiDB-lite"/>
    </source>
</evidence>
<evidence type="ECO:0000313" key="3">
    <source>
        <dbReference type="Proteomes" id="UP000246104"/>
    </source>
</evidence>